<evidence type="ECO:0000313" key="3">
    <source>
        <dbReference type="Proteomes" id="UP000274504"/>
    </source>
</evidence>
<feature type="region of interest" description="Disordered" evidence="1">
    <location>
        <begin position="35"/>
        <end position="66"/>
    </location>
</feature>
<dbReference type="WBParaSite" id="HDID_0000906501-mRNA-1">
    <property type="protein sequence ID" value="HDID_0000906501-mRNA-1"/>
    <property type="gene ID" value="HDID_0000906501"/>
</dbReference>
<proteinExistence type="predicted"/>
<organism evidence="4">
    <name type="scientific">Hymenolepis diminuta</name>
    <name type="common">Rat tapeworm</name>
    <dbReference type="NCBI Taxonomy" id="6216"/>
    <lineage>
        <taxon>Eukaryota</taxon>
        <taxon>Metazoa</taxon>
        <taxon>Spiralia</taxon>
        <taxon>Lophotrochozoa</taxon>
        <taxon>Platyhelminthes</taxon>
        <taxon>Cestoda</taxon>
        <taxon>Eucestoda</taxon>
        <taxon>Cyclophyllidea</taxon>
        <taxon>Hymenolepididae</taxon>
        <taxon>Hymenolepis</taxon>
    </lineage>
</organism>
<dbReference type="EMBL" id="UYSG01011202">
    <property type="protein sequence ID" value="VDL61381.1"/>
    <property type="molecule type" value="Genomic_DNA"/>
</dbReference>
<protein>
    <submittedName>
        <fullName evidence="4">Transposase</fullName>
    </submittedName>
</protein>
<reference evidence="4" key="1">
    <citation type="submission" date="2017-02" db="UniProtKB">
        <authorList>
            <consortium name="WormBaseParasite"/>
        </authorList>
    </citation>
    <scope>IDENTIFICATION</scope>
</reference>
<evidence type="ECO:0000313" key="2">
    <source>
        <dbReference type="EMBL" id="VDL61381.1"/>
    </source>
</evidence>
<name>A0A0R3SUA0_HYMDI</name>
<feature type="compositionally biased region" description="Basic residues" evidence="1">
    <location>
        <begin position="36"/>
        <end position="47"/>
    </location>
</feature>
<reference evidence="2 3" key="2">
    <citation type="submission" date="2018-11" db="EMBL/GenBank/DDBJ databases">
        <authorList>
            <consortium name="Pathogen Informatics"/>
        </authorList>
    </citation>
    <scope>NUCLEOTIDE SEQUENCE [LARGE SCALE GENOMIC DNA]</scope>
</reference>
<evidence type="ECO:0000313" key="4">
    <source>
        <dbReference type="WBParaSite" id="HDID_0000906501-mRNA-1"/>
    </source>
</evidence>
<accession>A0A0R3SUA0</accession>
<dbReference type="AlphaFoldDB" id="A0A0R3SUA0"/>
<evidence type="ECO:0000256" key="1">
    <source>
        <dbReference type="SAM" id="MobiDB-lite"/>
    </source>
</evidence>
<feature type="compositionally biased region" description="Basic and acidic residues" evidence="1">
    <location>
        <begin position="116"/>
        <end position="128"/>
    </location>
</feature>
<gene>
    <name evidence="2" type="ORF">HDID_LOCUS9063</name>
</gene>
<dbReference type="Proteomes" id="UP000274504">
    <property type="component" value="Unassembled WGS sequence"/>
</dbReference>
<feature type="compositionally biased region" description="Basic residues" evidence="1">
    <location>
        <begin position="105"/>
        <end position="115"/>
    </location>
</feature>
<feature type="region of interest" description="Disordered" evidence="1">
    <location>
        <begin position="101"/>
        <end position="128"/>
    </location>
</feature>
<sequence>MGYIAPIPLEIDSSSMARWAQLKLEATLTSSTNYLNRKKVHARQKRKRSDETPLGTEAPQTQTTLLTRQIAPYTKLRYSTTHGNNYLCTLRLARLKSLYYEKNATKRKERKRKETKRNGTERREKNRY</sequence>